<accession>A0A839DSF9</accession>
<dbReference type="GO" id="GO:0006750">
    <property type="term" value="P:glutathione biosynthetic process"/>
    <property type="evidence" value="ECO:0007669"/>
    <property type="project" value="UniProtKB-UniRule"/>
</dbReference>
<name>A0A839DSF9_9PSEU</name>
<dbReference type="AlphaFoldDB" id="A0A839DSF9"/>
<evidence type="ECO:0000313" key="7">
    <source>
        <dbReference type="EMBL" id="MBA8824444.1"/>
    </source>
</evidence>
<comment type="caution">
    <text evidence="7">The sequence shown here is derived from an EMBL/GenBank/DDBJ whole genome shotgun (WGS) entry which is preliminary data.</text>
</comment>
<dbReference type="PANTHER" id="PTHR34378:SF1">
    <property type="entry name" value="GLUTAMATE--CYSTEINE LIGASE, CHLOROPLASTIC"/>
    <property type="match status" value="1"/>
</dbReference>
<evidence type="ECO:0000256" key="4">
    <source>
        <dbReference type="ARBA" id="ARBA00048819"/>
    </source>
</evidence>
<sequence length="411" mass="44601">MTVSIDSSAHEFPASHVRTRADAEAYVASVCFKHGPPRLLGVELEWTVHHADDLRRPLDPEALIEALGSHAPRSLAAYSPHDPLPCGSTLTVEPGGQVEVSSSPAESLRTLFAAVAADAAYVGRLFTAAGFVLGEQGIDPWRRPRRVLRTSRYAAMESAFDRIGIDGRLMMCSTAGIQVCLDAGEPHRVASRWAALHALGPVMMATFANSPTLFGADTGWASSRSRSVLRTDPPRTRPGPITVDPAASWAKRILDTGLVCLRSEGEDWTVPSGFSFAEWISGGLPRPPTDDDLDYHMSTVFPPVRPRGYLEVRYLDAQPGQDWMLPAAALIALFRSETTVDAVLELASPAAGRWVHAARHGLFDPQLARAAKTVFDLACRCLEHPDSPPGLAERLAAFVEHRLSRAESHIR</sequence>
<dbReference type="UniPathway" id="UPA01014"/>
<keyword evidence="2 5" id="KW-0547">Nucleotide-binding</keyword>
<dbReference type="HAMAP" id="MF_02034">
    <property type="entry name" value="EgtA"/>
    <property type="match status" value="1"/>
</dbReference>
<evidence type="ECO:0000256" key="2">
    <source>
        <dbReference type="ARBA" id="ARBA00022741"/>
    </source>
</evidence>
<dbReference type="GO" id="GO:0004357">
    <property type="term" value="F:glutamate-cysteine ligase activity"/>
    <property type="evidence" value="ECO:0007669"/>
    <property type="project" value="UniProtKB-UniRule"/>
</dbReference>
<dbReference type="NCBIfam" id="TIGR03444">
    <property type="entry name" value="EgtA_Cys_ligase"/>
    <property type="match status" value="1"/>
</dbReference>
<reference evidence="7 8" key="1">
    <citation type="submission" date="2020-07" db="EMBL/GenBank/DDBJ databases">
        <title>Sequencing the genomes of 1000 actinobacteria strains.</title>
        <authorList>
            <person name="Klenk H.-P."/>
        </authorList>
    </citation>
    <scope>NUCLEOTIDE SEQUENCE [LARGE SCALE GENOMIC DNA]</scope>
    <source>
        <strain evidence="7 8">DSM 45975</strain>
    </source>
</reference>
<evidence type="ECO:0000313" key="8">
    <source>
        <dbReference type="Proteomes" id="UP000569329"/>
    </source>
</evidence>
<dbReference type="Proteomes" id="UP000569329">
    <property type="component" value="Unassembled WGS sequence"/>
</dbReference>
<dbReference type="EC" id="6.3.2.2" evidence="5"/>
<dbReference type="GO" id="GO:0005524">
    <property type="term" value="F:ATP binding"/>
    <property type="evidence" value="ECO:0007669"/>
    <property type="project" value="UniProtKB-UniRule"/>
</dbReference>
<comment type="similarity">
    <text evidence="5 6">Belongs to the glutamate--cysteine ligase type 2 family. EgtA subfamily.</text>
</comment>
<comment type="function">
    <text evidence="5">Catalyzes the synthesis of gamma-glutamylcysteine (gamma-GC). This compound is used as substrate for the biosynthesis of the low-molecular thiol compound ergothioneine.</text>
</comment>
<dbReference type="InterPro" id="IPR017809">
    <property type="entry name" value="EgtA_Actinobacteria"/>
</dbReference>
<comment type="pathway">
    <text evidence="5">Amino-acid biosynthesis; ergothioneine biosynthesis.</text>
</comment>
<keyword evidence="8" id="KW-1185">Reference proteome</keyword>
<dbReference type="EMBL" id="JACGWZ010000002">
    <property type="protein sequence ID" value="MBA8824444.1"/>
    <property type="molecule type" value="Genomic_DNA"/>
</dbReference>
<evidence type="ECO:0000256" key="3">
    <source>
        <dbReference type="ARBA" id="ARBA00022840"/>
    </source>
</evidence>
<evidence type="ECO:0000256" key="6">
    <source>
        <dbReference type="PIRNR" id="PIRNR017901"/>
    </source>
</evidence>
<evidence type="ECO:0000256" key="1">
    <source>
        <dbReference type="ARBA" id="ARBA00022598"/>
    </source>
</evidence>
<keyword evidence="3 5" id="KW-0067">ATP-binding</keyword>
<dbReference type="GO" id="GO:0052699">
    <property type="term" value="P:ergothioneine biosynthetic process"/>
    <property type="evidence" value="ECO:0007669"/>
    <property type="project" value="UniProtKB-UniRule"/>
</dbReference>
<comment type="catalytic activity">
    <reaction evidence="4 5 6">
        <text>L-cysteine + L-glutamate + ATP = gamma-L-glutamyl-L-cysteine + ADP + phosphate + H(+)</text>
        <dbReference type="Rhea" id="RHEA:13285"/>
        <dbReference type="ChEBI" id="CHEBI:15378"/>
        <dbReference type="ChEBI" id="CHEBI:29985"/>
        <dbReference type="ChEBI" id="CHEBI:30616"/>
        <dbReference type="ChEBI" id="CHEBI:35235"/>
        <dbReference type="ChEBI" id="CHEBI:43474"/>
        <dbReference type="ChEBI" id="CHEBI:58173"/>
        <dbReference type="ChEBI" id="CHEBI:456216"/>
        <dbReference type="EC" id="6.3.2.2"/>
    </reaction>
</comment>
<dbReference type="InterPro" id="IPR014746">
    <property type="entry name" value="Gln_synth/guanido_kin_cat_dom"/>
</dbReference>
<organism evidence="7 8">
    <name type="scientific">Halosaccharopolyspora lacisalsi</name>
    <dbReference type="NCBI Taxonomy" id="1000566"/>
    <lineage>
        <taxon>Bacteria</taxon>
        <taxon>Bacillati</taxon>
        <taxon>Actinomycetota</taxon>
        <taxon>Actinomycetes</taxon>
        <taxon>Pseudonocardiales</taxon>
        <taxon>Pseudonocardiaceae</taxon>
        <taxon>Halosaccharopolyspora</taxon>
    </lineage>
</organism>
<dbReference type="Gene3D" id="3.30.590.20">
    <property type="match status" value="1"/>
</dbReference>
<dbReference type="Pfam" id="PF04107">
    <property type="entry name" value="GCS2"/>
    <property type="match status" value="1"/>
</dbReference>
<protein>
    <recommendedName>
        <fullName evidence="5">Glutamate--cysteine ligase EgtA</fullName>
        <ecNumber evidence="5">6.3.2.2</ecNumber>
    </recommendedName>
    <alternativeName>
        <fullName evidence="5">Gamma-glutamylcysteine synthase</fullName>
        <shortName evidence="5">GCS</shortName>
        <shortName evidence="5">Gamma-ECS</shortName>
    </alternativeName>
</protein>
<evidence type="ECO:0000256" key="5">
    <source>
        <dbReference type="HAMAP-Rule" id="MF_02034"/>
    </source>
</evidence>
<dbReference type="RefSeq" id="WP_328795987.1">
    <property type="nucleotide sequence ID" value="NZ_JACGWZ010000002.1"/>
</dbReference>
<dbReference type="InterPro" id="IPR006336">
    <property type="entry name" value="GCS2"/>
</dbReference>
<keyword evidence="1 5" id="KW-0436">Ligase</keyword>
<dbReference type="PIRSF" id="PIRSF017901">
    <property type="entry name" value="GCL"/>
    <property type="match status" value="1"/>
</dbReference>
<dbReference type="SUPFAM" id="SSF55931">
    <property type="entry name" value="Glutamine synthetase/guanido kinase"/>
    <property type="match status" value="1"/>
</dbReference>
<gene>
    <name evidence="5" type="primary">egtA</name>
    <name evidence="7" type="ORF">FHX42_001791</name>
</gene>
<proteinExistence type="inferred from homology"/>
<dbReference type="PANTHER" id="PTHR34378">
    <property type="entry name" value="GLUTAMATE--CYSTEINE LIGASE, CHLOROPLASTIC"/>
    <property type="match status" value="1"/>
</dbReference>
<dbReference type="InterPro" id="IPR035434">
    <property type="entry name" value="GCL_bact_plant"/>
</dbReference>